<gene>
    <name evidence="1" type="ORF">EM20IM_00960</name>
</gene>
<dbReference type="Proteomes" id="UP000663088">
    <property type="component" value="Chromosome"/>
</dbReference>
<reference evidence="1 2" key="1">
    <citation type="submission" date="2020-12" db="EMBL/GenBank/DDBJ databases">
        <authorList>
            <person name="Awala S.I."/>
            <person name="Gwak J.-H."/>
            <person name="Kim S.-J."/>
            <person name="Rhee S.-K."/>
        </authorList>
    </citation>
    <scope>NUCLEOTIDE SEQUENCE [LARGE SCALE GENOMIC DNA]</scope>
    <source>
        <strain evidence="1 2">IT5</strain>
    </source>
</reference>
<keyword evidence="2" id="KW-1185">Reference proteome</keyword>
<accession>A0ABX7PVE2</accession>
<evidence type="ECO:0000313" key="2">
    <source>
        <dbReference type="Proteomes" id="UP000663088"/>
    </source>
</evidence>
<protein>
    <submittedName>
        <fullName evidence="1">Uncharacterized protein</fullName>
    </submittedName>
</protein>
<evidence type="ECO:0000313" key="1">
    <source>
        <dbReference type="EMBL" id="QSR86975.1"/>
    </source>
</evidence>
<dbReference type="EMBL" id="CP065956">
    <property type="protein sequence ID" value="QSR86975.1"/>
    <property type="molecule type" value="Genomic_DNA"/>
</dbReference>
<dbReference type="RefSeq" id="WP_206847427.1">
    <property type="nucleotide sequence ID" value="NZ_CP065956.1"/>
</dbReference>
<proteinExistence type="predicted"/>
<sequence>MRYLADQLRVSSVYAQCSPEMKLEIINKEAKKSAFSPFVFIGFVSWGRISETITENSLRFCTVDKRSKAGCPR</sequence>
<organism evidence="1 2">
    <name type="scientific">Candidatus Methylacidiphilum infernorum</name>
    <dbReference type="NCBI Taxonomy" id="511746"/>
    <lineage>
        <taxon>Bacteria</taxon>
        <taxon>Pseudomonadati</taxon>
        <taxon>Verrucomicrobiota</taxon>
        <taxon>Methylacidiphilae</taxon>
        <taxon>Methylacidiphilales</taxon>
        <taxon>Methylacidiphilaceae</taxon>
        <taxon>Methylacidiphilum (ex Ratnadevi et al. 2023)</taxon>
    </lineage>
</organism>
<name>A0ABX7PVE2_9BACT</name>